<evidence type="ECO:0000313" key="4">
    <source>
        <dbReference type="Proteomes" id="UP000649179"/>
    </source>
</evidence>
<dbReference type="PRINTS" id="PR01782">
    <property type="entry name" value="MCEVIRFACTOR"/>
</dbReference>
<protein>
    <submittedName>
        <fullName evidence="3">ABC transporter substrate-binding protein</fullName>
    </submittedName>
</protein>
<sequence length="330" mass="35418">MATPFRERDPVKIGFVSILVLALLMLAAFNASKLPLIGGGDVYYANFSEAGGLTTDNEVRIAGVRVGKVDSIDLRGGHVRVGFRIEDGSKFGPDSSASIKIKTLLGQEFLAVQPQGKGQMKEGSTIPMSRTTSPFDVVDAFSGLSDTVQDIDTDQLAQSLDTLASVTKNTPESLRGTLKGLSALSDTVASRDAEINTLLKNTRRVAKVLDARDGDIVTLLDDANTLLRALVARREAIHNILVSATRLSKELTTLVRQTRADLKPTLKSLDGTVQILNRNQTNIDQALRSLAPFIRVFGNTLGNGPFFDVIIQNLPIDTSQLSTLTGGTTP</sequence>
<dbReference type="Pfam" id="PF11887">
    <property type="entry name" value="Mce4_CUP1"/>
    <property type="match status" value="1"/>
</dbReference>
<dbReference type="InterPro" id="IPR005693">
    <property type="entry name" value="Mce"/>
</dbReference>
<name>A0A917BGC2_9ACTN</name>
<evidence type="ECO:0000259" key="1">
    <source>
        <dbReference type="Pfam" id="PF02470"/>
    </source>
</evidence>
<reference evidence="3" key="2">
    <citation type="submission" date="2020-09" db="EMBL/GenBank/DDBJ databases">
        <authorList>
            <person name="Sun Q."/>
            <person name="Zhou Y."/>
        </authorList>
    </citation>
    <scope>NUCLEOTIDE SEQUENCE</scope>
    <source>
        <strain evidence="3">CGMCC 1.16067</strain>
    </source>
</reference>
<dbReference type="InterPro" id="IPR003399">
    <property type="entry name" value="Mce/MlaD"/>
</dbReference>
<dbReference type="EMBL" id="BMKQ01000001">
    <property type="protein sequence ID" value="GGF43339.1"/>
    <property type="molecule type" value="Genomic_DNA"/>
</dbReference>
<dbReference type="InterPro" id="IPR052336">
    <property type="entry name" value="MlaD_Phospholipid_Transporter"/>
</dbReference>
<feature type="domain" description="Mce/MlaD" evidence="1">
    <location>
        <begin position="41"/>
        <end position="114"/>
    </location>
</feature>
<evidence type="ECO:0000259" key="2">
    <source>
        <dbReference type="Pfam" id="PF11887"/>
    </source>
</evidence>
<gene>
    <name evidence="3" type="ORF">GCM10011519_16500</name>
</gene>
<comment type="caution">
    <text evidence="3">The sequence shown here is derived from an EMBL/GenBank/DDBJ whole genome shotgun (WGS) entry which is preliminary data.</text>
</comment>
<dbReference type="RefSeq" id="WP_188779346.1">
    <property type="nucleotide sequence ID" value="NZ_BMKQ01000001.1"/>
</dbReference>
<proteinExistence type="predicted"/>
<dbReference type="NCBIfam" id="TIGR00996">
    <property type="entry name" value="Mtu_fam_mce"/>
    <property type="match status" value="1"/>
</dbReference>
<accession>A0A917BGC2</accession>
<reference evidence="3" key="1">
    <citation type="journal article" date="2014" name="Int. J. Syst. Evol. Microbiol.">
        <title>Complete genome sequence of Corynebacterium casei LMG S-19264T (=DSM 44701T), isolated from a smear-ripened cheese.</title>
        <authorList>
            <consortium name="US DOE Joint Genome Institute (JGI-PGF)"/>
            <person name="Walter F."/>
            <person name="Albersmeier A."/>
            <person name="Kalinowski J."/>
            <person name="Ruckert C."/>
        </authorList>
    </citation>
    <scope>NUCLEOTIDE SEQUENCE</scope>
    <source>
        <strain evidence="3">CGMCC 1.16067</strain>
    </source>
</reference>
<dbReference type="PANTHER" id="PTHR33371:SF18">
    <property type="entry name" value="MCE-FAMILY PROTEIN MCE3C"/>
    <property type="match status" value="1"/>
</dbReference>
<organism evidence="3 4">
    <name type="scientific">Marmoricola endophyticus</name>
    <dbReference type="NCBI Taxonomy" id="2040280"/>
    <lineage>
        <taxon>Bacteria</taxon>
        <taxon>Bacillati</taxon>
        <taxon>Actinomycetota</taxon>
        <taxon>Actinomycetes</taxon>
        <taxon>Propionibacteriales</taxon>
        <taxon>Nocardioidaceae</taxon>
        <taxon>Marmoricola</taxon>
    </lineage>
</organism>
<keyword evidence="4" id="KW-1185">Reference proteome</keyword>
<dbReference type="GO" id="GO:0005576">
    <property type="term" value="C:extracellular region"/>
    <property type="evidence" value="ECO:0007669"/>
    <property type="project" value="TreeGrafter"/>
</dbReference>
<feature type="domain" description="Mammalian cell entry C-terminal" evidence="2">
    <location>
        <begin position="119"/>
        <end position="303"/>
    </location>
</feature>
<evidence type="ECO:0000313" key="3">
    <source>
        <dbReference type="EMBL" id="GGF43339.1"/>
    </source>
</evidence>
<dbReference type="Pfam" id="PF02470">
    <property type="entry name" value="MlaD"/>
    <property type="match status" value="1"/>
</dbReference>
<dbReference type="InterPro" id="IPR024516">
    <property type="entry name" value="Mce_C"/>
</dbReference>
<dbReference type="Proteomes" id="UP000649179">
    <property type="component" value="Unassembled WGS sequence"/>
</dbReference>
<dbReference type="AlphaFoldDB" id="A0A917BGC2"/>
<dbReference type="PANTHER" id="PTHR33371">
    <property type="entry name" value="INTERMEMBRANE PHOSPHOLIPID TRANSPORT SYSTEM BINDING PROTEIN MLAD-RELATED"/>
    <property type="match status" value="1"/>
</dbReference>